<keyword evidence="1" id="KW-0812">Transmembrane</keyword>
<evidence type="ECO:0000313" key="3">
    <source>
        <dbReference type="Proteomes" id="UP001565474"/>
    </source>
</evidence>
<sequence length="29" mass="3227">MTPGWLIFPATIACVYFLVIVSLIMLGAW</sequence>
<proteinExistence type="predicted"/>
<evidence type="ECO:0000256" key="1">
    <source>
        <dbReference type="SAM" id="Phobius"/>
    </source>
</evidence>
<keyword evidence="1" id="KW-1133">Transmembrane helix</keyword>
<keyword evidence="1" id="KW-0472">Membrane</keyword>
<accession>A0ABV4GRE0</accession>
<dbReference type="Proteomes" id="UP001565474">
    <property type="component" value="Unassembled WGS sequence"/>
</dbReference>
<evidence type="ECO:0000313" key="2">
    <source>
        <dbReference type="EMBL" id="MEY9474507.1"/>
    </source>
</evidence>
<gene>
    <name evidence="2" type="ORF">ABH992_006906</name>
</gene>
<protein>
    <submittedName>
        <fullName evidence="2">Uncharacterized protein</fullName>
    </submittedName>
</protein>
<reference evidence="2 3" key="1">
    <citation type="submission" date="2024-07" db="EMBL/GenBank/DDBJ databases">
        <title>Genomic Encyclopedia of Type Strains, Phase V (KMG-V): Genome sequencing to study the core and pangenomes of soil and plant-associated prokaryotes.</title>
        <authorList>
            <person name="Whitman W."/>
        </authorList>
    </citation>
    <scope>NUCLEOTIDE SEQUENCE [LARGE SCALE GENOMIC DNA]</scope>
    <source>
        <strain evidence="2 3">USDA 222</strain>
    </source>
</reference>
<keyword evidence="3" id="KW-1185">Reference proteome</keyword>
<comment type="caution">
    <text evidence="2">The sequence shown here is derived from an EMBL/GenBank/DDBJ whole genome shotgun (WGS) entry which is preliminary data.</text>
</comment>
<feature type="transmembrane region" description="Helical" evidence="1">
    <location>
        <begin position="6"/>
        <end position="28"/>
    </location>
</feature>
<dbReference type="EMBL" id="JBGBZN010000002">
    <property type="protein sequence ID" value="MEY9474507.1"/>
    <property type="molecule type" value="Genomic_DNA"/>
</dbReference>
<organism evidence="2 3">
    <name type="scientific">Bradyrhizobium yuanmingense</name>
    <dbReference type="NCBI Taxonomy" id="108015"/>
    <lineage>
        <taxon>Bacteria</taxon>
        <taxon>Pseudomonadati</taxon>
        <taxon>Pseudomonadota</taxon>
        <taxon>Alphaproteobacteria</taxon>
        <taxon>Hyphomicrobiales</taxon>
        <taxon>Nitrobacteraceae</taxon>
        <taxon>Bradyrhizobium</taxon>
    </lineage>
</organism>
<name>A0ABV4GRE0_9BRAD</name>